<dbReference type="PANTHER" id="PTHR44688:SF16">
    <property type="entry name" value="DNA-BINDING TRANSCRIPTIONAL ACTIVATOR DEVR_DOSR"/>
    <property type="match status" value="1"/>
</dbReference>
<dbReference type="Pfam" id="PF00196">
    <property type="entry name" value="GerE"/>
    <property type="match status" value="1"/>
</dbReference>
<dbReference type="Proteomes" id="UP000587396">
    <property type="component" value="Unassembled WGS sequence"/>
</dbReference>
<comment type="caution">
    <text evidence="5">The sequence shown here is derived from an EMBL/GenBank/DDBJ whole genome shotgun (WGS) entry which is preliminary data.</text>
</comment>
<dbReference type="CDD" id="cd06170">
    <property type="entry name" value="LuxR_C_like"/>
    <property type="match status" value="1"/>
</dbReference>
<evidence type="ECO:0000256" key="3">
    <source>
        <dbReference type="ARBA" id="ARBA00023163"/>
    </source>
</evidence>
<sequence>MEPYGLTEREREIVAMIIDGQTLGGIAEELFITERTVKFHSKNAYDKLGVHNKKELMQMFSER</sequence>
<dbReference type="AlphaFoldDB" id="A0A842JF58"/>
<dbReference type="SMART" id="SM00421">
    <property type="entry name" value="HTH_LUXR"/>
    <property type="match status" value="1"/>
</dbReference>
<evidence type="ECO:0000256" key="1">
    <source>
        <dbReference type="ARBA" id="ARBA00023015"/>
    </source>
</evidence>
<evidence type="ECO:0000259" key="4">
    <source>
        <dbReference type="PROSITE" id="PS50043"/>
    </source>
</evidence>
<dbReference type="InterPro" id="IPR036388">
    <property type="entry name" value="WH-like_DNA-bd_sf"/>
</dbReference>
<dbReference type="Gene3D" id="1.10.10.10">
    <property type="entry name" value="Winged helix-like DNA-binding domain superfamily/Winged helix DNA-binding domain"/>
    <property type="match status" value="1"/>
</dbReference>
<keyword evidence="3" id="KW-0804">Transcription</keyword>
<dbReference type="SUPFAM" id="SSF46894">
    <property type="entry name" value="C-terminal effector domain of the bipartite response regulators"/>
    <property type="match status" value="1"/>
</dbReference>
<reference evidence="5 6" key="1">
    <citation type="submission" date="2020-08" db="EMBL/GenBank/DDBJ databases">
        <authorList>
            <person name="Liu C."/>
            <person name="Sun Q."/>
        </authorList>
    </citation>
    <scope>NUCLEOTIDE SEQUENCE [LARGE SCALE GENOMIC DNA]</scope>
    <source>
        <strain evidence="5 6">N22</strain>
    </source>
</reference>
<keyword evidence="2" id="KW-0238">DNA-binding</keyword>
<accession>A0A842JF58</accession>
<feature type="domain" description="HTH luxR-type" evidence="4">
    <location>
        <begin position="1"/>
        <end position="63"/>
    </location>
</feature>
<dbReference type="PROSITE" id="PS50043">
    <property type="entry name" value="HTH_LUXR_2"/>
    <property type="match status" value="1"/>
</dbReference>
<dbReference type="InterPro" id="IPR000792">
    <property type="entry name" value="Tscrpt_reg_LuxR_C"/>
</dbReference>
<name>A0A842JF58_9ACTN</name>
<evidence type="ECO:0000313" key="5">
    <source>
        <dbReference type="EMBL" id="MBC2890307.1"/>
    </source>
</evidence>
<dbReference type="GO" id="GO:0003677">
    <property type="term" value="F:DNA binding"/>
    <property type="evidence" value="ECO:0007669"/>
    <property type="project" value="UniProtKB-KW"/>
</dbReference>
<evidence type="ECO:0000256" key="2">
    <source>
        <dbReference type="ARBA" id="ARBA00023125"/>
    </source>
</evidence>
<proteinExistence type="predicted"/>
<dbReference type="PANTHER" id="PTHR44688">
    <property type="entry name" value="DNA-BINDING TRANSCRIPTIONAL ACTIVATOR DEVR_DOSR"/>
    <property type="match status" value="1"/>
</dbReference>
<evidence type="ECO:0000313" key="6">
    <source>
        <dbReference type="Proteomes" id="UP000587396"/>
    </source>
</evidence>
<gene>
    <name evidence="5" type="ORF">H7313_13290</name>
</gene>
<keyword evidence="6" id="KW-1185">Reference proteome</keyword>
<dbReference type="InterPro" id="IPR016032">
    <property type="entry name" value="Sig_transdc_resp-reg_C-effctor"/>
</dbReference>
<dbReference type="PRINTS" id="PR00038">
    <property type="entry name" value="HTHLUXR"/>
</dbReference>
<dbReference type="EMBL" id="JACMSE010000011">
    <property type="protein sequence ID" value="MBC2890307.1"/>
    <property type="molecule type" value="Genomic_DNA"/>
</dbReference>
<organism evidence="5 6">
    <name type="scientific">Gordonibacter massiliensis</name>
    <name type="common">ex Traore et al. 2017</name>
    <dbReference type="NCBI Taxonomy" id="1841863"/>
    <lineage>
        <taxon>Bacteria</taxon>
        <taxon>Bacillati</taxon>
        <taxon>Actinomycetota</taxon>
        <taxon>Coriobacteriia</taxon>
        <taxon>Eggerthellales</taxon>
        <taxon>Eggerthellaceae</taxon>
        <taxon>Gordonibacter</taxon>
    </lineage>
</organism>
<dbReference type="GO" id="GO:0006355">
    <property type="term" value="P:regulation of DNA-templated transcription"/>
    <property type="evidence" value="ECO:0007669"/>
    <property type="project" value="InterPro"/>
</dbReference>
<protein>
    <submittedName>
        <fullName evidence="5">Helix-turn-helix transcriptional regulator</fullName>
    </submittedName>
</protein>
<keyword evidence="1" id="KW-0805">Transcription regulation</keyword>